<proteinExistence type="predicted"/>
<sequence length="38" mass="4182">MENYQSLDLLFGGLALFIVIAGLIMLFQGMASFGDKEK</sequence>
<evidence type="ECO:0000313" key="3">
    <source>
        <dbReference type="Proteomes" id="UP000010473"/>
    </source>
</evidence>
<keyword evidence="1" id="KW-0472">Membrane</keyword>
<dbReference type="HOGENOM" id="CLU_218749_1_1_3"/>
<gene>
    <name evidence="2" type="ordered locus">Sta7437_4318</name>
</gene>
<organism evidence="2 3">
    <name type="scientific">Stanieria cyanosphaera (strain ATCC 29371 / PCC 7437)</name>
    <dbReference type="NCBI Taxonomy" id="111780"/>
    <lineage>
        <taxon>Bacteria</taxon>
        <taxon>Bacillati</taxon>
        <taxon>Cyanobacteriota</taxon>
        <taxon>Cyanophyceae</taxon>
        <taxon>Pleurocapsales</taxon>
        <taxon>Dermocarpellaceae</taxon>
        <taxon>Stanieria</taxon>
    </lineage>
</organism>
<keyword evidence="1" id="KW-1133">Transmembrane helix</keyword>
<dbReference type="EMBL" id="CP003653">
    <property type="protein sequence ID" value="AFZ37787.1"/>
    <property type="molecule type" value="Genomic_DNA"/>
</dbReference>
<dbReference type="Proteomes" id="UP000010473">
    <property type="component" value="Chromosome"/>
</dbReference>
<accession>K9Y1D4</accession>
<reference evidence="3" key="1">
    <citation type="journal article" date="2013" name="Proc. Natl. Acad. Sci. U.S.A.">
        <title>Improving the coverage of the cyanobacterial phylum using diversity-driven genome sequencing.</title>
        <authorList>
            <person name="Shih P.M."/>
            <person name="Wu D."/>
            <person name="Latifi A."/>
            <person name="Axen S.D."/>
            <person name="Fewer D.P."/>
            <person name="Talla E."/>
            <person name="Calteau A."/>
            <person name="Cai F."/>
            <person name="Tandeau de Marsac N."/>
            <person name="Rippka R."/>
            <person name="Herdman M."/>
            <person name="Sivonen K."/>
            <person name="Coursin T."/>
            <person name="Laurent T."/>
            <person name="Goodwin L."/>
            <person name="Nolan M."/>
            <person name="Davenport K.W."/>
            <person name="Han C.S."/>
            <person name="Rubin E.M."/>
            <person name="Eisen J.A."/>
            <person name="Woyke T."/>
            <person name="Gugger M."/>
            <person name="Kerfeld C.A."/>
        </authorList>
    </citation>
    <scope>NUCLEOTIDE SEQUENCE [LARGE SCALE GENOMIC DNA]</scope>
    <source>
        <strain evidence="3">ATCC 29371 / PCC 7437</strain>
    </source>
</reference>
<keyword evidence="1" id="KW-0812">Transmembrane</keyword>
<keyword evidence="3" id="KW-1185">Reference proteome</keyword>
<evidence type="ECO:0000313" key="2">
    <source>
        <dbReference type="EMBL" id="AFZ37787.1"/>
    </source>
</evidence>
<protein>
    <submittedName>
        <fullName evidence="2">Uncharacterized protein</fullName>
    </submittedName>
</protein>
<name>K9Y1D4_STAC7</name>
<dbReference type="KEGG" id="scs:Sta7437_4318"/>
<dbReference type="AlphaFoldDB" id="K9Y1D4"/>
<evidence type="ECO:0000256" key="1">
    <source>
        <dbReference type="SAM" id="Phobius"/>
    </source>
</evidence>
<feature type="transmembrane region" description="Helical" evidence="1">
    <location>
        <begin position="6"/>
        <end position="27"/>
    </location>
</feature>